<protein>
    <submittedName>
        <fullName evidence="1">Flagellar biosynthesis protein FlhS</fullName>
    </submittedName>
</protein>
<gene>
    <name evidence="1" type="ORF">GWK17_15170</name>
</gene>
<dbReference type="GO" id="GO:0009306">
    <property type="term" value="P:protein secretion"/>
    <property type="evidence" value="ECO:0007669"/>
    <property type="project" value="InterPro"/>
</dbReference>
<keyword evidence="1" id="KW-0969">Cilium</keyword>
<proteinExistence type="predicted"/>
<accession>A0A846TLG8</accession>
<dbReference type="AlphaFoldDB" id="A0A846TLG8"/>
<keyword evidence="1" id="KW-0966">Cell projection</keyword>
<name>A0A846TLG8_9BACI</name>
<dbReference type="RefSeq" id="WP_167833205.1">
    <property type="nucleotide sequence ID" value="NZ_JAAVUM010000010.1"/>
</dbReference>
<dbReference type="GO" id="GO:0005886">
    <property type="term" value="C:plasma membrane"/>
    <property type="evidence" value="ECO:0007669"/>
    <property type="project" value="TreeGrafter"/>
</dbReference>
<evidence type="ECO:0000313" key="1">
    <source>
        <dbReference type="EMBL" id="NKE06794.1"/>
    </source>
</evidence>
<organism evidence="1 2">
    <name type="scientific">Mesobacillus selenatarsenatis</name>
    <dbReference type="NCBI Taxonomy" id="388741"/>
    <lineage>
        <taxon>Bacteria</taxon>
        <taxon>Bacillati</taxon>
        <taxon>Bacillota</taxon>
        <taxon>Bacilli</taxon>
        <taxon>Bacillales</taxon>
        <taxon>Bacillaceae</taxon>
        <taxon>Mesobacillus</taxon>
    </lineage>
</organism>
<evidence type="ECO:0000313" key="2">
    <source>
        <dbReference type="Proteomes" id="UP000587942"/>
    </source>
</evidence>
<reference evidence="1 2" key="1">
    <citation type="submission" date="2020-03" db="EMBL/GenBank/DDBJ databases">
        <authorList>
            <person name="Sun Q."/>
        </authorList>
    </citation>
    <scope>NUCLEOTIDE SEQUENCE [LARGE SCALE GENOMIC DNA]</scope>
    <source>
        <strain evidence="1 2">KACC 21451</strain>
    </source>
</reference>
<dbReference type="Gene3D" id="3.40.1690.10">
    <property type="entry name" value="secretion proteins EscU"/>
    <property type="match status" value="1"/>
</dbReference>
<dbReference type="Pfam" id="PF01312">
    <property type="entry name" value="Bac_export_2"/>
    <property type="match status" value="1"/>
</dbReference>
<sequence>MNNFHFNQINRRVANGPSAAVIKYDEEQGKSPTIVAHGSGQVAEKIIELAKKNNVHLQEDSSLLQDLLDIDLGDSVPPQLYGVVAEIFILLEELEKNY</sequence>
<dbReference type="SUPFAM" id="SSF160544">
    <property type="entry name" value="EscU C-terminal domain-like"/>
    <property type="match status" value="1"/>
</dbReference>
<dbReference type="PANTHER" id="PTHR30531:SF12">
    <property type="entry name" value="FLAGELLAR BIOSYNTHETIC PROTEIN FLHB"/>
    <property type="match status" value="1"/>
</dbReference>
<dbReference type="PANTHER" id="PTHR30531">
    <property type="entry name" value="FLAGELLAR BIOSYNTHETIC PROTEIN FLHB"/>
    <property type="match status" value="1"/>
</dbReference>
<keyword evidence="1" id="KW-0282">Flagellum</keyword>
<dbReference type="Proteomes" id="UP000587942">
    <property type="component" value="Unassembled WGS sequence"/>
</dbReference>
<dbReference type="EMBL" id="JAAVUM010000010">
    <property type="protein sequence ID" value="NKE06794.1"/>
    <property type="molecule type" value="Genomic_DNA"/>
</dbReference>
<dbReference type="InterPro" id="IPR029025">
    <property type="entry name" value="T3SS_substrate_exporter_C"/>
</dbReference>
<dbReference type="InterPro" id="IPR006135">
    <property type="entry name" value="T3SS_substrate_exporter"/>
</dbReference>
<comment type="caution">
    <text evidence="1">The sequence shown here is derived from an EMBL/GenBank/DDBJ whole genome shotgun (WGS) entry which is preliminary data.</text>
</comment>